<organism evidence="3 4">
    <name type="scientific">Caerostris extrusa</name>
    <name type="common">Bark spider</name>
    <name type="synonym">Caerostris bankana</name>
    <dbReference type="NCBI Taxonomy" id="172846"/>
    <lineage>
        <taxon>Eukaryota</taxon>
        <taxon>Metazoa</taxon>
        <taxon>Ecdysozoa</taxon>
        <taxon>Arthropoda</taxon>
        <taxon>Chelicerata</taxon>
        <taxon>Arachnida</taxon>
        <taxon>Araneae</taxon>
        <taxon>Araneomorphae</taxon>
        <taxon>Entelegynae</taxon>
        <taxon>Araneoidea</taxon>
        <taxon>Araneidae</taxon>
        <taxon>Caerostris</taxon>
    </lineage>
</organism>
<sequence>MSRTSEIRLELRIGCQDYQTPTCEYGDSESTLVALTFSVDVERQPNVCSFRKAIANTGLRTVFNYIIVLFSSVLCLCGACAHAHVNSYYLLPSVPQNGIFHEEIEKYLKGRGSRVSGGSSGIGTPCERNNE</sequence>
<evidence type="ECO:0000313" key="4">
    <source>
        <dbReference type="Proteomes" id="UP001054945"/>
    </source>
</evidence>
<feature type="region of interest" description="Disordered" evidence="1">
    <location>
        <begin position="111"/>
        <end position="131"/>
    </location>
</feature>
<name>A0AAV4MIQ1_CAEEX</name>
<dbReference type="Proteomes" id="UP001054945">
    <property type="component" value="Unassembled WGS sequence"/>
</dbReference>
<dbReference type="AlphaFoldDB" id="A0AAV4MIQ1"/>
<feature type="transmembrane region" description="Helical" evidence="2">
    <location>
        <begin position="62"/>
        <end position="85"/>
    </location>
</feature>
<keyword evidence="2" id="KW-1133">Transmembrane helix</keyword>
<keyword evidence="2" id="KW-0472">Membrane</keyword>
<keyword evidence="4" id="KW-1185">Reference proteome</keyword>
<dbReference type="EMBL" id="BPLR01002253">
    <property type="protein sequence ID" value="GIX71778.1"/>
    <property type="molecule type" value="Genomic_DNA"/>
</dbReference>
<gene>
    <name evidence="3" type="ORF">CEXT_763381</name>
</gene>
<protein>
    <submittedName>
        <fullName evidence="3">Uncharacterized protein</fullName>
    </submittedName>
</protein>
<evidence type="ECO:0000313" key="3">
    <source>
        <dbReference type="EMBL" id="GIX71778.1"/>
    </source>
</evidence>
<proteinExistence type="predicted"/>
<reference evidence="3 4" key="1">
    <citation type="submission" date="2021-06" db="EMBL/GenBank/DDBJ databases">
        <title>Caerostris extrusa draft genome.</title>
        <authorList>
            <person name="Kono N."/>
            <person name="Arakawa K."/>
        </authorList>
    </citation>
    <scope>NUCLEOTIDE SEQUENCE [LARGE SCALE GENOMIC DNA]</scope>
</reference>
<evidence type="ECO:0000256" key="1">
    <source>
        <dbReference type="SAM" id="MobiDB-lite"/>
    </source>
</evidence>
<evidence type="ECO:0000256" key="2">
    <source>
        <dbReference type="SAM" id="Phobius"/>
    </source>
</evidence>
<keyword evidence="2" id="KW-0812">Transmembrane</keyword>
<comment type="caution">
    <text evidence="3">The sequence shown here is derived from an EMBL/GenBank/DDBJ whole genome shotgun (WGS) entry which is preliminary data.</text>
</comment>
<accession>A0AAV4MIQ1</accession>